<evidence type="ECO:0000313" key="8">
    <source>
        <dbReference type="EMBL" id="CAB3978254.1"/>
    </source>
</evidence>
<dbReference type="InterPro" id="IPR017970">
    <property type="entry name" value="Homeobox_CS"/>
</dbReference>
<evidence type="ECO:0000256" key="4">
    <source>
        <dbReference type="ARBA" id="ARBA00023242"/>
    </source>
</evidence>
<dbReference type="PROSITE" id="PS50071">
    <property type="entry name" value="HOMEOBOX_2"/>
    <property type="match status" value="1"/>
</dbReference>
<feature type="DNA-binding region" description="Homeobox" evidence="5">
    <location>
        <begin position="108"/>
        <end position="167"/>
    </location>
</feature>
<evidence type="ECO:0000256" key="6">
    <source>
        <dbReference type="RuleBase" id="RU000682"/>
    </source>
</evidence>
<comment type="subcellular location">
    <subcellularLocation>
        <location evidence="1 5 6">Nucleus</location>
    </subcellularLocation>
</comment>
<evidence type="ECO:0000256" key="5">
    <source>
        <dbReference type="PROSITE-ProRule" id="PRU00108"/>
    </source>
</evidence>
<dbReference type="Proteomes" id="UP001152795">
    <property type="component" value="Unassembled WGS sequence"/>
</dbReference>
<keyword evidence="2 5" id="KW-0238">DNA-binding</keyword>
<dbReference type="PANTHER" id="PTHR24340">
    <property type="entry name" value="HOMEOBOX PROTEIN NKX"/>
    <property type="match status" value="1"/>
</dbReference>
<feature type="compositionally biased region" description="Polar residues" evidence="7">
    <location>
        <begin position="55"/>
        <end position="76"/>
    </location>
</feature>
<dbReference type="Pfam" id="PF00046">
    <property type="entry name" value="Homeodomain"/>
    <property type="match status" value="1"/>
</dbReference>
<dbReference type="InterPro" id="IPR009057">
    <property type="entry name" value="Homeodomain-like_sf"/>
</dbReference>
<protein>
    <submittedName>
        <fullName evidence="8">Homeobox Nkx</fullName>
    </submittedName>
</protein>
<proteinExistence type="predicted"/>
<keyword evidence="3 5" id="KW-0371">Homeobox</keyword>
<reference evidence="8" key="1">
    <citation type="submission" date="2020-04" db="EMBL/GenBank/DDBJ databases">
        <authorList>
            <person name="Alioto T."/>
            <person name="Alioto T."/>
            <person name="Gomez Garrido J."/>
        </authorList>
    </citation>
    <scope>NUCLEOTIDE SEQUENCE</scope>
    <source>
        <strain evidence="8">A484AB</strain>
    </source>
</reference>
<evidence type="ECO:0000256" key="2">
    <source>
        <dbReference type="ARBA" id="ARBA00023125"/>
    </source>
</evidence>
<dbReference type="InterPro" id="IPR050394">
    <property type="entry name" value="Homeobox_NK-like"/>
</dbReference>
<dbReference type="SUPFAM" id="SSF46689">
    <property type="entry name" value="Homeodomain-like"/>
    <property type="match status" value="1"/>
</dbReference>
<dbReference type="PANTHER" id="PTHR24340:SF82">
    <property type="entry name" value="HOMEOBOX PROTEIN VND"/>
    <property type="match status" value="1"/>
</dbReference>
<sequence length="222" mass="25429">MEASRKKSSSTTFSINSILQEEKRSKMNEELTTVTYIHDFGGITAQNHKRLPEPVQNTTPQNCVTIGESSQTSFSSHGLIPNEGPNTGKSASTPSSKDATTNSSTKSKPKRRVLFTRAQVFELERRFRVQKYLSAVEREQLARITNLTPTQIKVWYQNHRYKNKKQNVQESTKTQQLWDLYEYGRNRQMLEQMFPCATTPHVTPSINLAAMNYGTHITRLQK</sequence>
<dbReference type="GO" id="GO:0000978">
    <property type="term" value="F:RNA polymerase II cis-regulatory region sequence-specific DNA binding"/>
    <property type="evidence" value="ECO:0007669"/>
    <property type="project" value="TreeGrafter"/>
</dbReference>
<keyword evidence="4 5" id="KW-0539">Nucleus</keyword>
<dbReference type="GO" id="GO:0030154">
    <property type="term" value="P:cell differentiation"/>
    <property type="evidence" value="ECO:0007669"/>
    <property type="project" value="TreeGrafter"/>
</dbReference>
<keyword evidence="9" id="KW-1185">Reference proteome</keyword>
<evidence type="ECO:0000256" key="1">
    <source>
        <dbReference type="ARBA" id="ARBA00004123"/>
    </source>
</evidence>
<feature type="compositionally biased region" description="Polar residues" evidence="7">
    <location>
        <begin position="84"/>
        <end position="106"/>
    </location>
</feature>
<gene>
    <name evidence="8" type="ORF">PACLA_8A013361</name>
</gene>
<dbReference type="GO" id="GO:0000981">
    <property type="term" value="F:DNA-binding transcription factor activity, RNA polymerase II-specific"/>
    <property type="evidence" value="ECO:0007669"/>
    <property type="project" value="InterPro"/>
</dbReference>
<feature type="region of interest" description="Disordered" evidence="7">
    <location>
        <begin position="47"/>
        <end position="111"/>
    </location>
</feature>
<dbReference type="EMBL" id="CACRXK020000099">
    <property type="protein sequence ID" value="CAB3978254.1"/>
    <property type="molecule type" value="Genomic_DNA"/>
</dbReference>
<evidence type="ECO:0000256" key="7">
    <source>
        <dbReference type="SAM" id="MobiDB-lite"/>
    </source>
</evidence>
<organism evidence="8 9">
    <name type="scientific">Paramuricea clavata</name>
    <name type="common">Red gorgonian</name>
    <name type="synonym">Violescent sea-whip</name>
    <dbReference type="NCBI Taxonomy" id="317549"/>
    <lineage>
        <taxon>Eukaryota</taxon>
        <taxon>Metazoa</taxon>
        <taxon>Cnidaria</taxon>
        <taxon>Anthozoa</taxon>
        <taxon>Octocorallia</taxon>
        <taxon>Malacalcyonacea</taxon>
        <taxon>Plexauridae</taxon>
        <taxon>Paramuricea</taxon>
    </lineage>
</organism>
<dbReference type="AlphaFoldDB" id="A0A6S7FFP3"/>
<evidence type="ECO:0000313" key="9">
    <source>
        <dbReference type="Proteomes" id="UP001152795"/>
    </source>
</evidence>
<evidence type="ECO:0000256" key="3">
    <source>
        <dbReference type="ARBA" id="ARBA00023155"/>
    </source>
</evidence>
<comment type="caution">
    <text evidence="8">The sequence shown here is derived from an EMBL/GenBank/DDBJ whole genome shotgun (WGS) entry which is preliminary data.</text>
</comment>
<dbReference type="CDD" id="cd00086">
    <property type="entry name" value="homeodomain"/>
    <property type="match status" value="1"/>
</dbReference>
<name>A0A6S7FFP3_PARCT</name>
<accession>A0A6S7FFP3</accession>
<dbReference type="SMART" id="SM00389">
    <property type="entry name" value="HOX"/>
    <property type="match status" value="1"/>
</dbReference>
<dbReference type="GO" id="GO:0005634">
    <property type="term" value="C:nucleus"/>
    <property type="evidence" value="ECO:0007669"/>
    <property type="project" value="UniProtKB-SubCell"/>
</dbReference>
<dbReference type="PROSITE" id="PS00027">
    <property type="entry name" value="HOMEOBOX_1"/>
    <property type="match status" value="1"/>
</dbReference>
<dbReference type="InterPro" id="IPR001356">
    <property type="entry name" value="HD"/>
</dbReference>
<dbReference type="Gene3D" id="1.10.10.60">
    <property type="entry name" value="Homeodomain-like"/>
    <property type="match status" value="1"/>
</dbReference>
<dbReference type="OrthoDB" id="6159439at2759"/>